<feature type="domain" description="HSF-type DNA-binding" evidence="8">
    <location>
        <begin position="20"/>
        <end position="123"/>
    </location>
</feature>
<protein>
    <submittedName>
        <fullName evidence="9">Heat shock factor protein 1</fullName>
    </submittedName>
</protein>
<dbReference type="AlphaFoldDB" id="T2ME98"/>
<evidence type="ECO:0000256" key="7">
    <source>
        <dbReference type="RuleBase" id="RU004020"/>
    </source>
</evidence>
<dbReference type="Gene3D" id="1.10.10.10">
    <property type="entry name" value="Winged helix-like DNA-binding domain superfamily/Winged helix DNA-binding domain"/>
    <property type="match status" value="1"/>
</dbReference>
<dbReference type="SUPFAM" id="SSF46785">
    <property type="entry name" value="Winged helix' DNA-binding domain"/>
    <property type="match status" value="1"/>
</dbReference>
<evidence type="ECO:0000256" key="1">
    <source>
        <dbReference type="ARBA" id="ARBA00004123"/>
    </source>
</evidence>
<dbReference type="GO" id="GO:0003700">
    <property type="term" value="F:DNA-binding transcription factor activity"/>
    <property type="evidence" value="ECO:0007669"/>
    <property type="project" value="InterPro"/>
</dbReference>
<evidence type="ECO:0000256" key="4">
    <source>
        <dbReference type="ARBA" id="ARBA00023125"/>
    </source>
</evidence>
<reference evidence="9" key="1">
    <citation type="journal article" date="2013" name="Genome Biol. Evol.">
        <title>Punctuated emergences of genetic and phenotypic innovations in eumetazoan, bilaterian, euteleostome, and hominidae ancestors.</title>
        <authorList>
            <person name="Wenger Y."/>
            <person name="Galliot B."/>
        </authorList>
    </citation>
    <scope>NUCLEOTIDE SEQUENCE</scope>
    <source>
        <tissue evidence="9">Whole animals</tissue>
    </source>
</reference>
<dbReference type="InterPro" id="IPR000232">
    <property type="entry name" value="HSF_DNA-bd"/>
</dbReference>
<dbReference type="SMART" id="SM00415">
    <property type="entry name" value="HSF"/>
    <property type="match status" value="1"/>
</dbReference>
<keyword evidence="6" id="KW-0539">Nucleus</keyword>
<name>T2ME98_HYDVU</name>
<evidence type="ECO:0000313" key="9">
    <source>
        <dbReference type="EMBL" id="CDG70421.1"/>
    </source>
</evidence>
<accession>T2ME98</accession>
<gene>
    <name evidence="9" type="primary">HSF1</name>
</gene>
<keyword evidence="4" id="KW-0238">DNA-binding</keyword>
<dbReference type="PANTHER" id="PTHR10015:SF427">
    <property type="entry name" value="HEAT SHOCK FACTOR PROTEIN"/>
    <property type="match status" value="1"/>
</dbReference>
<comment type="similarity">
    <text evidence="2 7">Belongs to the HSF family.</text>
</comment>
<sequence length="564" mass="64330">MDEEHVSLKNDGSVPQGQPAIPAFLLKLWRIVEDPQFDHMISWHQNGKTFRVHDQAEFSKEILPKYYKHNNFSSFVRQVNMYGFRKIIDPKIGGLKNEKDQWEFFHPHFSKAVPDDLAKIKRKVHIKDETKSMTLFVEDIERLKMQNDLVEEKFSIVKAENNLLWREISDLRERHKNQQAIINKLIQFFVNLVVGSGNQKIMKKRRAFDFLESSSAKVPKSQVLQPYNPQNAAFQQLFQDVESYESTSQEDTTPYTVTVPPEEDDQLLKLVSETTSAKIPLQQINTASVNGSAIQETSKQNSFNILLPPSSSKTPSYSNSKTIKITQVPNPSTKSDSVNKMSTKTIKIVPSEKPKSTAKHNNAKKTKVIEQNIPESFPVSIKDLSEIKDEAILDLSYLENINTEAISIEDLSNITPTVLAAPIIDHETLNSNQPTSLVKRQLSVADRETISQDVDQISKSLDVLQSMLDKNQLNLDLRNLQNVAYNQLPTQVSLLDLLQMNQRQSEIEDLIESEHDKKALEEQGQLLPYTVPFSPSQLIDEDFSEENHIQEGLQPNLFDDDCGF</sequence>
<dbReference type="GO" id="GO:0005634">
    <property type="term" value="C:nucleus"/>
    <property type="evidence" value="ECO:0007669"/>
    <property type="project" value="UniProtKB-SubCell"/>
</dbReference>
<evidence type="ECO:0000256" key="6">
    <source>
        <dbReference type="ARBA" id="ARBA00023242"/>
    </source>
</evidence>
<keyword evidence="3" id="KW-0805">Transcription regulation</keyword>
<dbReference type="FunFam" id="1.10.10.10:FF:000027">
    <property type="entry name" value="Heat shock transcription factor 1"/>
    <property type="match status" value="1"/>
</dbReference>
<dbReference type="OrthoDB" id="60033at2759"/>
<keyword evidence="9" id="KW-0346">Stress response</keyword>
<dbReference type="PANTHER" id="PTHR10015">
    <property type="entry name" value="HEAT SHOCK TRANSCRIPTION FACTOR"/>
    <property type="match status" value="1"/>
</dbReference>
<dbReference type="InterPro" id="IPR036390">
    <property type="entry name" value="WH_DNA-bd_sf"/>
</dbReference>
<dbReference type="EMBL" id="HAAD01004189">
    <property type="protein sequence ID" value="CDG70421.1"/>
    <property type="molecule type" value="mRNA"/>
</dbReference>
<evidence type="ECO:0000256" key="5">
    <source>
        <dbReference type="ARBA" id="ARBA00023163"/>
    </source>
</evidence>
<evidence type="ECO:0000256" key="3">
    <source>
        <dbReference type="ARBA" id="ARBA00023015"/>
    </source>
</evidence>
<evidence type="ECO:0000259" key="8">
    <source>
        <dbReference type="SMART" id="SM00415"/>
    </source>
</evidence>
<evidence type="ECO:0000256" key="2">
    <source>
        <dbReference type="ARBA" id="ARBA00006403"/>
    </source>
</evidence>
<dbReference type="PRINTS" id="PR00056">
    <property type="entry name" value="HSFDOMAIN"/>
</dbReference>
<dbReference type="Pfam" id="PF00447">
    <property type="entry name" value="HSF_DNA-bind"/>
    <property type="match status" value="1"/>
</dbReference>
<dbReference type="InterPro" id="IPR036388">
    <property type="entry name" value="WH-like_DNA-bd_sf"/>
</dbReference>
<comment type="subcellular location">
    <subcellularLocation>
        <location evidence="1">Nucleus</location>
    </subcellularLocation>
</comment>
<organism evidence="9">
    <name type="scientific">Hydra vulgaris</name>
    <name type="common">Hydra</name>
    <name type="synonym">Hydra attenuata</name>
    <dbReference type="NCBI Taxonomy" id="6087"/>
    <lineage>
        <taxon>Eukaryota</taxon>
        <taxon>Metazoa</taxon>
        <taxon>Cnidaria</taxon>
        <taxon>Hydrozoa</taxon>
        <taxon>Hydroidolina</taxon>
        <taxon>Anthoathecata</taxon>
        <taxon>Aplanulata</taxon>
        <taxon>Hydridae</taxon>
        <taxon>Hydra</taxon>
    </lineage>
</organism>
<proteinExistence type="evidence at transcript level"/>
<dbReference type="KEGG" id="hmg:100209282"/>
<keyword evidence="5" id="KW-0804">Transcription</keyword>
<dbReference type="GO" id="GO:0043565">
    <property type="term" value="F:sequence-specific DNA binding"/>
    <property type="evidence" value="ECO:0007669"/>
    <property type="project" value="InterPro"/>
</dbReference>